<organism evidence="1 2">
    <name type="scientific">Candidatus Taylorbacteria bacterium RIFCSPLOWO2_01_FULL_48_100</name>
    <dbReference type="NCBI Taxonomy" id="1802322"/>
    <lineage>
        <taxon>Bacteria</taxon>
        <taxon>Candidatus Tayloriibacteriota</taxon>
    </lineage>
</organism>
<protein>
    <submittedName>
        <fullName evidence="1">Uncharacterized protein</fullName>
    </submittedName>
</protein>
<dbReference type="Proteomes" id="UP000177797">
    <property type="component" value="Unassembled WGS sequence"/>
</dbReference>
<proteinExistence type="predicted"/>
<gene>
    <name evidence="1" type="ORF">A2938_02865</name>
</gene>
<evidence type="ECO:0000313" key="2">
    <source>
        <dbReference type="Proteomes" id="UP000177797"/>
    </source>
</evidence>
<name>A0A1G2NCU4_9BACT</name>
<reference evidence="1 2" key="1">
    <citation type="journal article" date="2016" name="Nat. Commun.">
        <title>Thousands of microbial genomes shed light on interconnected biogeochemical processes in an aquifer system.</title>
        <authorList>
            <person name="Anantharaman K."/>
            <person name="Brown C.T."/>
            <person name="Hug L.A."/>
            <person name="Sharon I."/>
            <person name="Castelle C.J."/>
            <person name="Probst A.J."/>
            <person name="Thomas B.C."/>
            <person name="Singh A."/>
            <person name="Wilkins M.J."/>
            <person name="Karaoz U."/>
            <person name="Brodie E.L."/>
            <person name="Williams K.H."/>
            <person name="Hubbard S.S."/>
            <person name="Banfield J.F."/>
        </authorList>
    </citation>
    <scope>NUCLEOTIDE SEQUENCE [LARGE SCALE GENOMIC DNA]</scope>
</reference>
<accession>A0A1G2NCU4</accession>
<dbReference type="AlphaFoldDB" id="A0A1G2NCU4"/>
<comment type="caution">
    <text evidence="1">The sequence shown here is derived from an EMBL/GenBank/DDBJ whole genome shotgun (WGS) entry which is preliminary data.</text>
</comment>
<dbReference type="EMBL" id="MHSA01000021">
    <property type="protein sequence ID" value="OHA33938.1"/>
    <property type="molecule type" value="Genomic_DNA"/>
</dbReference>
<evidence type="ECO:0000313" key="1">
    <source>
        <dbReference type="EMBL" id="OHA33938.1"/>
    </source>
</evidence>
<sequence length="65" mass="7549">MHIAHHKQTMGETLKTVRKKSVACFKKSEIITLYMPIEWAKTKCVICNKRQDVDGRCPCVNKDAW</sequence>